<accession>A0A4Y8MQV3</accession>
<name>A0A4Y8MQV3_9BURK</name>
<keyword evidence="4 7" id="KW-0378">Hydrolase</keyword>
<dbReference type="InterPro" id="IPR001764">
    <property type="entry name" value="Glyco_hydro_3_N"/>
</dbReference>
<evidence type="ECO:0000256" key="2">
    <source>
        <dbReference type="ARBA" id="ARBA00005336"/>
    </source>
</evidence>
<evidence type="ECO:0000256" key="1">
    <source>
        <dbReference type="ARBA" id="ARBA00001231"/>
    </source>
</evidence>
<dbReference type="GO" id="GO:0009254">
    <property type="term" value="P:peptidoglycan turnover"/>
    <property type="evidence" value="ECO:0007669"/>
    <property type="project" value="TreeGrafter"/>
</dbReference>
<dbReference type="Proteomes" id="UP000297385">
    <property type="component" value="Unassembled WGS sequence"/>
</dbReference>
<comment type="catalytic activity">
    <reaction evidence="1">
        <text>Hydrolysis of terminal non-reducing N-acetyl-D-hexosamine residues in N-acetyl-beta-D-hexosaminides.</text>
        <dbReference type="EC" id="3.2.1.52"/>
    </reaction>
</comment>
<dbReference type="InterPro" id="IPR036962">
    <property type="entry name" value="Glyco_hydro_3_N_sf"/>
</dbReference>
<organism evidence="7 8">
    <name type="scientific">Paraburkholderia dipogonis</name>
    <dbReference type="NCBI Taxonomy" id="1211383"/>
    <lineage>
        <taxon>Bacteria</taxon>
        <taxon>Pseudomonadati</taxon>
        <taxon>Pseudomonadota</taxon>
        <taxon>Betaproteobacteria</taxon>
        <taxon>Burkholderiales</taxon>
        <taxon>Burkholderiaceae</taxon>
        <taxon>Paraburkholderia</taxon>
    </lineage>
</organism>
<keyword evidence="5" id="KW-0326">Glycosidase</keyword>
<evidence type="ECO:0000256" key="3">
    <source>
        <dbReference type="ARBA" id="ARBA00012663"/>
    </source>
</evidence>
<dbReference type="EMBL" id="SNVI01000002">
    <property type="protein sequence ID" value="TFE39811.1"/>
    <property type="molecule type" value="Genomic_DNA"/>
</dbReference>
<dbReference type="AlphaFoldDB" id="A0A4Y8MQV3"/>
<dbReference type="Gene3D" id="3.20.20.300">
    <property type="entry name" value="Glycoside hydrolase, family 3, N-terminal domain"/>
    <property type="match status" value="1"/>
</dbReference>
<dbReference type="RefSeq" id="WP_134460895.1">
    <property type="nucleotide sequence ID" value="NZ_JBHMFL010000058.1"/>
</dbReference>
<proteinExistence type="inferred from homology"/>
<dbReference type="GO" id="GO:0004563">
    <property type="term" value="F:beta-N-acetylhexosaminidase activity"/>
    <property type="evidence" value="ECO:0007669"/>
    <property type="project" value="UniProtKB-EC"/>
</dbReference>
<evidence type="ECO:0000313" key="8">
    <source>
        <dbReference type="Proteomes" id="UP000297385"/>
    </source>
</evidence>
<dbReference type="PANTHER" id="PTHR30480">
    <property type="entry name" value="BETA-HEXOSAMINIDASE-RELATED"/>
    <property type="match status" value="1"/>
</dbReference>
<dbReference type="GeneID" id="97304973"/>
<evidence type="ECO:0000313" key="7">
    <source>
        <dbReference type="EMBL" id="TFE39811.1"/>
    </source>
</evidence>
<dbReference type="PANTHER" id="PTHR30480:SF13">
    <property type="entry name" value="BETA-HEXOSAMINIDASE"/>
    <property type="match status" value="1"/>
</dbReference>
<evidence type="ECO:0000256" key="5">
    <source>
        <dbReference type="ARBA" id="ARBA00023295"/>
    </source>
</evidence>
<evidence type="ECO:0000256" key="4">
    <source>
        <dbReference type="ARBA" id="ARBA00022801"/>
    </source>
</evidence>
<sequence>MSELSRQVHAVLFPVLETLEIDGNICRFLDRGGRSLLFGETGEEYVSGQMSEQRLSRETVEAWHSAIEKAKARAGKLILAADADIAAVHRLQGVSAKLPSRDAAQRMSEFELEEVCFEMACGVTNAGINLALSPTADVLTGSNQWLEGRTLADDPETASRMVRSYIRGARRAGLKTTLKHFPGHPVLRGHPAKDEATVPASLDDLRAQWGAFRTGIEEGVSAVMMGPARFEAFKPAVAGSLSAELIALLRRELQFEGLVMTCDLDHKATIGNKSVGNVAVEALAAGADLLLLSPNAVPHIDEVATAIVNAVQGGKLDPLRLDAAANAVHQLADFGLCK</sequence>
<comment type="similarity">
    <text evidence="2">Belongs to the glycosyl hydrolase 3 family.</text>
</comment>
<dbReference type="Pfam" id="PF00933">
    <property type="entry name" value="Glyco_hydro_3"/>
    <property type="match status" value="1"/>
</dbReference>
<reference evidence="7 8" key="1">
    <citation type="submission" date="2019-03" db="EMBL/GenBank/DDBJ databases">
        <title>Complete Genome Sequence of Paraburkholderia dipogonis ICMP 19430T, a Nitrogen-fixing Symbiont of the South African Invasive Legume Dipogon lignosus in New Zealand.</title>
        <authorList>
            <person name="De Meyer S.E."/>
        </authorList>
    </citation>
    <scope>NUCLEOTIDE SEQUENCE [LARGE SCALE GENOMIC DNA]</scope>
    <source>
        <strain evidence="7 8">ICMP 19430</strain>
    </source>
</reference>
<feature type="domain" description="Glycoside hydrolase family 3 N-terminal" evidence="6">
    <location>
        <begin position="59"/>
        <end position="330"/>
    </location>
</feature>
<dbReference type="SUPFAM" id="SSF51445">
    <property type="entry name" value="(Trans)glycosidases"/>
    <property type="match status" value="1"/>
</dbReference>
<evidence type="ECO:0000259" key="6">
    <source>
        <dbReference type="Pfam" id="PF00933"/>
    </source>
</evidence>
<dbReference type="GO" id="GO:0005975">
    <property type="term" value="P:carbohydrate metabolic process"/>
    <property type="evidence" value="ECO:0007669"/>
    <property type="project" value="InterPro"/>
</dbReference>
<dbReference type="InterPro" id="IPR017853">
    <property type="entry name" value="GH"/>
</dbReference>
<protein>
    <recommendedName>
        <fullName evidence="3">beta-N-acetylhexosaminidase</fullName>
        <ecNumber evidence="3">3.2.1.52</ecNumber>
    </recommendedName>
</protein>
<dbReference type="EC" id="3.2.1.52" evidence="3"/>
<dbReference type="InterPro" id="IPR050226">
    <property type="entry name" value="NagZ_Beta-hexosaminidase"/>
</dbReference>
<gene>
    <name evidence="7" type="ORF">E2553_23715</name>
</gene>
<comment type="caution">
    <text evidence="7">The sequence shown here is derived from an EMBL/GenBank/DDBJ whole genome shotgun (WGS) entry which is preliminary data.</text>
</comment>